<keyword evidence="2 3" id="KW-0808">Transferase</keyword>
<evidence type="ECO:0000313" key="4">
    <source>
        <dbReference type="Proteomes" id="UP000007013"/>
    </source>
</evidence>
<dbReference type="AlphaFoldDB" id="B1ZW19"/>
<dbReference type="OrthoDB" id="9812571at2"/>
<protein>
    <submittedName>
        <fullName evidence="3">Transferase hexapeptide repeat containing protein</fullName>
    </submittedName>
</protein>
<dbReference type="PANTHER" id="PTHR23416">
    <property type="entry name" value="SIALIC ACID SYNTHASE-RELATED"/>
    <property type="match status" value="1"/>
</dbReference>
<accession>B1ZW19</accession>
<dbReference type="GO" id="GO:0005829">
    <property type="term" value="C:cytosol"/>
    <property type="evidence" value="ECO:0007669"/>
    <property type="project" value="TreeGrafter"/>
</dbReference>
<reference evidence="3 4" key="1">
    <citation type="journal article" date="2011" name="J. Bacteriol.">
        <title>Genome sequence of the verrucomicrobium Opitutus terrae PB90-1, an abundant inhabitant of rice paddy soil ecosystems.</title>
        <authorList>
            <person name="van Passel M.W."/>
            <person name="Kant R."/>
            <person name="Palva A."/>
            <person name="Copeland A."/>
            <person name="Lucas S."/>
            <person name="Lapidus A."/>
            <person name="Glavina del Rio T."/>
            <person name="Pitluck S."/>
            <person name="Goltsman E."/>
            <person name="Clum A."/>
            <person name="Sun H."/>
            <person name="Schmutz J."/>
            <person name="Larimer F.W."/>
            <person name="Land M.L."/>
            <person name="Hauser L."/>
            <person name="Kyrpides N."/>
            <person name="Mikhailova N."/>
            <person name="Richardson P.P."/>
            <person name="Janssen P.H."/>
            <person name="de Vos W.M."/>
            <person name="Smidt H."/>
        </authorList>
    </citation>
    <scope>NUCLEOTIDE SEQUENCE [LARGE SCALE GENOMIC DNA]</scope>
    <source>
        <strain evidence="4">DSM 11246 / JCM 15787 / PB90-1</strain>
    </source>
</reference>
<comment type="similarity">
    <text evidence="1">Belongs to the transferase hexapeptide repeat family.</text>
</comment>
<dbReference type="GO" id="GO:0008374">
    <property type="term" value="F:O-acyltransferase activity"/>
    <property type="evidence" value="ECO:0007669"/>
    <property type="project" value="TreeGrafter"/>
</dbReference>
<dbReference type="Pfam" id="PF00132">
    <property type="entry name" value="Hexapep"/>
    <property type="match status" value="1"/>
</dbReference>
<dbReference type="PANTHER" id="PTHR23416:SF23">
    <property type="entry name" value="ACETYLTRANSFERASE C18B11.09C-RELATED"/>
    <property type="match status" value="1"/>
</dbReference>
<dbReference type="Gene3D" id="2.160.10.10">
    <property type="entry name" value="Hexapeptide repeat proteins"/>
    <property type="match status" value="1"/>
</dbReference>
<dbReference type="SUPFAM" id="SSF51161">
    <property type="entry name" value="Trimeric LpxA-like enzymes"/>
    <property type="match status" value="1"/>
</dbReference>
<name>B1ZW19_OPITP</name>
<dbReference type="eggNOG" id="COG0110">
    <property type="taxonomic scope" value="Bacteria"/>
</dbReference>
<evidence type="ECO:0000313" key="3">
    <source>
        <dbReference type="EMBL" id="ACB76033.1"/>
    </source>
</evidence>
<keyword evidence="4" id="KW-1185">Reference proteome</keyword>
<dbReference type="HOGENOM" id="CLU_051638_7_2_0"/>
<gene>
    <name evidence="3" type="ordered locus">Oter_2752</name>
</gene>
<evidence type="ECO:0000256" key="2">
    <source>
        <dbReference type="ARBA" id="ARBA00022679"/>
    </source>
</evidence>
<proteinExistence type="inferred from homology"/>
<sequence length="192" mass="21710">MLPATKPYIGEGCVTPYPMRDVIWRTLWSLVQATLFRWSPRPWHRFRVELLRWFGATIPEPDKVVIFPTATVVFPWKLTLHARAMIAPNVRVYNLAPITLHYGANVSQNTHLCAGTHDFLRWDMPLVAQPIVIGENVWIGADVFVGPGVTIGELCVVGARAVVVRDLPPRKICVGHPCRPIKDRALPRYDKS</sequence>
<dbReference type="EMBL" id="CP001032">
    <property type="protein sequence ID" value="ACB76033.1"/>
    <property type="molecule type" value="Genomic_DNA"/>
</dbReference>
<dbReference type="InterPro" id="IPR051159">
    <property type="entry name" value="Hexapeptide_acetyltransf"/>
</dbReference>
<dbReference type="KEGG" id="ote:Oter_2752"/>
<dbReference type="STRING" id="452637.Oter_2752"/>
<organism evidence="3 4">
    <name type="scientific">Opitutus terrae (strain DSM 11246 / JCM 15787 / PB90-1)</name>
    <dbReference type="NCBI Taxonomy" id="452637"/>
    <lineage>
        <taxon>Bacteria</taxon>
        <taxon>Pseudomonadati</taxon>
        <taxon>Verrucomicrobiota</taxon>
        <taxon>Opitutia</taxon>
        <taxon>Opitutales</taxon>
        <taxon>Opitutaceae</taxon>
        <taxon>Opitutus</taxon>
    </lineage>
</organism>
<dbReference type="InterPro" id="IPR011004">
    <property type="entry name" value="Trimer_LpxA-like_sf"/>
</dbReference>
<dbReference type="Proteomes" id="UP000007013">
    <property type="component" value="Chromosome"/>
</dbReference>
<evidence type="ECO:0000256" key="1">
    <source>
        <dbReference type="ARBA" id="ARBA00007274"/>
    </source>
</evidence>
<dbReference type="InterPro" id="IPR001451">
    <property type="entry name" value="Hexapep"/>
</dbReference>